<dbReference type="GO" id="GO:0044718">
    <property type="term" value="P:siderophore transmembrane transport"/>
    <property type="evidence" value="ECO:0007669"/>
    <property type="project" value="TreeGrafter"/>
</dbReference>
<dbReference type="InterPro" id="IPR008969">
    <property type="entry name" value="CarboxyPept-like_regulatory"/>
</dbReference>
<protein>
    <submittedName>
        <fullName evidence="12">TonB-dependent receptor</fullName>
    </submittedName>
</protein>
<keyword evidence="5 10" id="KW-0732">Signal</keyword>
<dbReference type="AlphaFoldDB" id="A0A9D7XGL1"/>
<evidence type="ECO:0000256" key="7">
    <source>
        <dbReference type="ARBA" id="ARBA00023136"/>
    </source>
</evidence>
<dbReference type="SMART" id="SM00965">
    <property type="entry name" value="STN"/>
    <property type="match status" value="1"/>
</dbReference>
<keyword evidence="8 12" id="KW-0675">Receptor</keyword>
<dbReference type="Pfam" id="PF13715">
    <property type="entry name" value="CarbopepD_reg_2"/>
    <property type="match status" value="1"/>
</dbReference>
<name>A0A9D7XGL1_9BACT</name>
<evidence type="ECO:0000256" key="4">
    <source>
        <dbReference type="ARBA" id="ARBA00022692"/>
    </source>
</evidence>
<comment type="caution">
    <text evidence="12">The sequence shown here is derived from an EMBL/GenBank/DDBJ whole genome shotgun (WGS) entry which is preliminary data.</text>
</comment>
<sequence length="882" mass="101502">MKKRFTTCCFLFIFYYCSAQEQFTHNIYFKSDAQSLDQTLIQLSKVSQINISFDHTLVSGFKAAPINQSSTFKEILEELLAPTKLKYKILEDQQIVIKGKKESNPKYYLSGRISDSITGEFLIGAIVYDQLSGKHIETNDYGFYSINTTNEIVQLECYYLGYAKWKQRIILKNQNTTRNIFLSPAISLPEVVVTQKTPHANNLNEHPDINLTDLKNNPKVLGQQDIVRGLMLEPGITSGADGFGGLNCRGGSYDQNLFLLDDVPVYYPSHGLGLMSIFNADAIRNIRFFKSNIPAAYNGRLSSIIDVHTKDGNLNQWSSDISIGLLNANALIEGPIIKNKLSILVAGRRTILDPFIKETTKFFKDKEGKEGYSNYYFYDLNAKINLKISNKQRFYLSYYQGKDLFTDEELLFDIQDQEATTYKKFYHLSWRNELLSARYNVQLAKNLFSNVVVYSSKFQSTSEQYNSYVSQVSNVRNDSALLGRSFYSNILEKGLLWRLDYSLSTHHRIIMGIKLSDQIFKPTIYSYNQKNFLNTDLIQFIPEPNDSIGTVNRKKNQEYNFYIEDQYTIRKILELTAGFRSAVFTYDHINQGSIFPRIAIQSKAWNHVVIGGAWDQQIQSLHLLNSNSIGLPTDLWVPSTQQFKPQHMESFTLFMNLNVLKHQWRFEAYDKALKGLIHIKEGASFDLGSLNTWQDQVVLGKGHSKGFEASVEGKMESLKYRLNYTRSHSTRHFAEINNGQTFDYLFDRPHQLNISLYWNVLPHLVISSLFEYSSGSPISLPIGKYEYISRDLDATKTIVFVNDEINGLRLPNYMRLDLGLNYTIRNTKNIQEISFGIYNILNRRNPVFIELASDPKNPTQDIFNQVSLMPFLPSLSYRIKWN</sequence>
<reference evidence="12 13" key="1">
    <citation type="submission" date="2020-10" db="EMBL/GenBank/DDBJ databases">
        <title>Connecting structure to function with the recovery of over 1000 high-quality activated sludge metagenome-assembled genomes encoding full-length rRNA genes using long-read sequencing.</title>
        <authorList>
            <person name="Singleton C.M."/>
            <person name="Petriglieri F."/>
            <person name="Kristensen J.M."/>
            <person name="Kirkegaard R.H."/>
            <person name="Michaelsen T.Y."/>
            <person name="Andersen M.H."/>
            <person name="Karst S.M."/>
            <person name="Dueholm M.S."/>
            <person name="Nielsen P.H."/>
            <person name="Albertsen M."/>
        </authorList>
    </citation>
    <scope>NUCLEOTIDE SEQUENCE [LARGE SCALE GENOMIC DNA]</scope>
    <source>
        <strain evidence="12">Ribe_18-Q3-R11-54_BAT3C.373</strain>
    </source>
</reference>
<evidence type="ECO:0000256" key="3">
    <source>
        <dbReference type="ARBA" id="ARBA00022452"/>
    </source>
</evidence>
<dbReference type="EMBL" id="JADKFW010000004">
    <property type="protein sequence ID" value="MBK9716967.1"/>
    <property type="molecule type" value="Genomic_DNA"/>
</dbReference>
<evidence type="ECO:0000313" key="12">
    <source>
        <dbReference type="EMBL" id="MBK9716967.1"/>
    </source>
</evidence>
<keyword evidence="4" id="KW-0812">Transmembrane</keyword>
<gene>
    <name evidence="12" type="ORF">IPO85_05535</name>
</gene>
<feature type="signal peptide" evidence="10">
    <location>
        <begin position="1"/>
        <end position="19"/>
    </location>
</feature>
<dbReference type="Gene3D" id="2.40.170.20">
    <property type="entry name" value="TonB-dependent receptor, beta-barrel domain"/>
    <property type="match status" value="1"/>
</dbReference>
<keyword evidence="2" id="KW-0813">Transport</keyword>
<evidence type="ECO:0000256" key="1">
    <source>
        <dbReference type="ARBA" id="ARBA00004571"/>
    </source>
</evidence>
<keyword evidence="9" id="KW-0998">Cell outer membrane</keyword>
<feature type="chain" id="PRO_5039347702" evidence="10">
    <location>
        <begin position="20"/>
        <end position="882"/>
    </location>
</feature>
<keyword evidence="7" id="KW-0472">Membrane</keyword>
<dbReference type="InterPro" id="IPR000531">
    <property type="entry name" value="Beta-barrel_TonB"/>
</dbReference>
<evidence type="ECO:0000256" key="6">
    <source>
        <dbReference type="ARBA" id="ARBA00023077"/>
    </source>
</evidence>
<feature type="domain" description="Secretin/TonB short N-terminal" evidence="11">
    <location>
        <begin position="49"/>
        <end position="100"/>
    </location>
</feature>
<evidence type="ECO:0000256" key="5">
    <source>
        <dbReference type="ARBA" id="ARBA00022729"/>
    </source>
</evidence>
<dbReference type="Proteomes" id="UP000808349">
    <property type="component" value="Unassembled WGS sequence"/>
</dbReference>
<dbReference type="GO" id="GO:0015344">
    <property type="term" value="F:siderophore uptake transmembrane transporter activity"/>
    <property type="evidence" value="ECO:0007669"/>
    <property type="project" value="TreeGrafter"/>
</dbReference>
<dbReference type="InterPro" id="IPR011662">
    <property type="entry name" value="Secretin/TonB_short_N"/>
</dbReference>
<dbReference type="InterPro" id="IPR036942">
    <property type="entry name" value="Beta-barrel_TonB_sf"/>
</dbReference>
<dbReference type="Gene3D" id="3.55.50.30">
    <property type="match status" value="1"/>
</dbReference>
<dbReference type="GO" id="GO:0009279">
    <property type="term" value="C:cell outer membrane"/>
    <property type="evidence" value="ECO:0007669"/>
    <property type="project" value="UniProtKB-SubCell"/>
</dbReference>
<dbReference type="PANTHER" id="PTHR30069:SF29">
    <property type="entry name" value="HEMOGLOBIN AND HEMOGLOBIN-HAPTOGLOBIN-BINDING PROTEIN 1-RELATED"/>
    <property type="match status" value="1"/>
</dbReference>
<evidence type="ECO:0000256" key="9">
    <source>
        <dbReference type="ARBA" id="ARBA00023237"/>
    </source>
</evidence>
<comment type="subcellular location">
    <subcellularLocation>
        <location evidence="1">Cell outer membrane</location>
        <topology evidence="1">Multi-pass membrane protein</topology>
    </subcellularLocation>
</comment>
<dbReference type="Pfam" id="PF07660">
    <property type="entry name" value="STN"/>
    <property type="match status" value="1"/>
</dbReference>
<dbReference type="SUPFAM" id="SSF56935">
    <property type="entry name" value="Porins"/>
    <property type="match status" value="1"/>
</dbReference>
<dbReference type="PANTHER" id="PTHR30069">
    <property type="entry name" value="TONB-DEPENDENT OUTER MEMBRANE RECEPTOR"/>
    <property type="match status" value="1"/>
</dbReference>
<dbReference type="Pfam" id="PF00593">
    <property type="entry name" value="TonB_dep_Rec_b-barrel"/>
    <property type="match status" value="1"/>
</dbReference>
<evidence type="ECO:0000313" key="13">
    <source>
        <dbReference type="Proteomes" id="UP000808349"/>
    </source>
</evidence>
<evidence type="ECO:0000256" key="2">
    <source>
        <dbReference type="ARBA" id="ARBA00022448"/>
    </source>
</evidence>
<proteinExistence type="predicted"/>
<keyword evidence="3" id="KW-1134">Transmembrane beta strand</keyword>
<dbReference type="InterPro" id="IPR039426">
    <property type="entry name" value="TonB-dep_rcpt-like"/>
</dbReference>
<evidence type="ECO:0000256" key="8">
    <source>
        <dbReference type="ARBA" id="ARBA00023170"/>
    </source>
</evidence>
<dbReference type="SUPFAM" id="SSF49464">
    <property type="entry name" value="Carboxypeptidase regulatory domain-like"/>
    <property type="match status" value="1"/>
</dbReference>
<evidence type="ECO:0000256" key="10">
    <source>
        <dbReference type="SAM" id="SignalP"/>
    </source>
</evidence>
<accession>A0A9D7XGL1</accession>
<keyword evidence="6" id="KW-0798">TonB box</keyword>
<evidence type="ECO:0000259" key="11">
    <source>
        <dbReference type="SMART" id="SM00965"/>
    </source>
</evidence>
<organism evidence="12 13">
    <name type="scientific">Candidatus Defluviibacterium haderslevense</name>
    <dbReference type="NCBI Taxonomy" id="2981993"/>
    <lineage>
        <taxon>Bacteria</taxon>
        <taxon>Pseudomonadati</taxon>
        <taxon>Bacteroidota</taxon>
        <taxon>Saprospiria</taxon>
        <taxon>Saprospirales</taxon>
        <taxon>Saprospiraceae</taxon>
        <taxon>Candidatus Defluviibacterium</taxon>
    </lineage>
</organism>